<dbReference type="PANTHER" id="PTHR34219">
    <property type="entry name" value="IRON-REGULATED INNER MEMBRANE PROTEIN-RELATED"/>
    <property type="match status" value="1"/>
</dbReference>
<keyword evidence="1" id="KW-0472">Membrane</keyword>
<evidence type="ECO:0008006" key="4">
    <source>
        <dbReference type="Google" id="ProtNLM"/>
    </source>
</evidence>
<proteinExistence type="predicted"/>
<feature type="transmembrane region" description="Helical" evidence="1">
    <location>
        <begin position="400"/>
        <end position="421"/>
    </location>
</feature>
<feature type="transmembrane region" description="Helical" evidence="1">
    <location>
        <begin position="463"/>
        <end position="484"/>
    </location>
</feature>
<name>A0A918USZ8_9BACT</name>
<dbReference type="Pfam" id="PF03929">
    <property type="entry name" value="PepSY_TM"/>
    <property type="match status" value="1"/>
</dbReference>
<dbReference type="AlphaFoldDB" id="A0A918USZ8"/>
<reference evidence="2" key="1">
    <citation type="journal article" date="2014" name="Int. J. Syst. Evol. Microbiol.">
        <title>Complete genome sequence of Corynebacterium casei LMG S-19264T (=DSM 44701T), isolated from a smear-ripened cheese.</title>
        <authorList>
            <consortium name="US DOE Joint Genome Institute (JGI-PGF)"/>
            <person name="Walter F."/>
            <person name="Albersmeier A."/>
            <person name="Kalinowski J."/>
            <person name="Ruckert C."/>
        </authorList>
    </citation>
    <scope>NUCLEOTIDE SEQUENCE</scope>
    <source>
        <strain evidence="2">KCTC 12368</strain>
    </source>
</reference>
<dbReference type="Proteomes" id="UP000619457">
    <property type="component" value="Unassembled WGS sequence"/>
</dbReference>
<comment type="caution">
    <text evidence="2">The sequence shown here is derived from an EMBL/GenBank/DDBJ whole genome shotgun (WGS) entry which is preliminary data.</text>
</comment>
<feature type="transmembrane region" description="Helical" evidence="1">
    <location>
        <begin position="150"/>
        <end position="170"/>
    </location>
</feature>
<sequence>MSNRIYNILFHTHTISGIIISAALYVIFFAGSFSFFRDEIIGWERNESISEDFKLGTLDLDRMLDTLDARKELYGRDIAFTKYFEERRINVSLSASKDTTATEEARQRGFFYLDTDTYQPYTYRSNYSIGEFLYRLHFFAQLNFWGTSGYMLSGFVAFFFLFAIITGVLVHWKKIVSNFYVFRPMASLKNLWTDAHTALGIIGLPYQFIYAVTGCCLIIGTTVMSPAIATFVYDGDTKKLYEDFGLSAPQTNFQAEKLSELPSVNAFMARAEARWPDFEVKTVQVLNYGDANMQVALEGTANHRVKFAGKGEIIYHASSGTVISAVDPLTETSYPDAATAVIKQLHFGDFGGKGLQIVYFILGLVSCFVIISGVMIWLVARDKKHIAPAKRQFNSWLVTIYLAICLSMFPVTALTFLAVKVFLQDFDESRMSFIYQVFFYSWLLLSVLFIVKKDNYFTNKMSLISGAVLGLCIPIANGLVTGNWLWKSYSLGQDQVFFIDAFWIVLSLTALWVASKLKKSPAARPLKSRPSHLKDGMDQSLISENAFQHLN</sequence>
<feature type="transmembrane region" description="Helical" evidence="1">
    <location>
        <begin position="357"/>
        <end position="379"/>
    </location>
</feature>
<dbReference type="RefSeq" id="WP_018474913.1">
    <property type="nucleotide sequence ID" value="NZ_BMWX01000004.1"/>
</dbReference>
<evidence type="ECO:0000313" key="3">
    <source>
        <dbReference type="Proteomes" id="UP000619457"/>
    </source>
</evidence>
<keyword evidence="1" id="KW-1133">Transmembrane helix</keyword>
<organism evidence="2 3">
    <name type="scientific">Echinicola pacifica</name>
    <dbReference type="NCBI Taxonomy" id="346377"/>
    <lineage>
        <taxon>Bacteria</taxon>
        <taxon>Pseudomonadati</taxon>
        <taxon>Bacteroidota</taxon>
        <taxon>Cytophagia</taxon>
        <taxon>Cytophagales</taxon>
        <taxon>Cyclobacteriaceae</taxon>
        <taxon>Echinicola</taxon>
    </lineage>
</organism>
<evidence type="ECO:0000313" key="2">
    <source>
        <dbReference type="EMBL" id="GGZ32092.1"/>
    </source>
</evidence>
<gene>
    <name evidence="2" type="ORF">GCM10007049_26860</name>
</gene>
<dbReference type="PANTHER" id="PTHR34219:SF3">
    <property type="entry name" value="BLL7967 PROTEIN"/>
    <property type="match status" value="1"/>
</dbReference>
<feature type="transmembrane region" description="Helical" evidence="1">
    <location>
        <begin position="433"/>
        <end position="451"/>
    </location>
</feature>
<keyword evidence="3" id="KW-1185">Reference proteome</keyword>
<dbReference type="InterPro" id="IPR005625">
    <property type="entry name" value="PepSY-ass_TM"/>
</dbReference>
<feature type="transmembrane region" description="Helical" evidence="1">
    <location>
        <begin position="12"/>
        <end position="36"/>
    </location>
</feature>
<accession>A0A918USZ8</accession>
<evidence type="ECO:0000256" key="1">
    <source>
        <dbReference type="SAM" id="Phobius"/>
    </source>
</evidence>
<reference evidence="2" key="2">
    <citation type="submission" date="2020-09" db="EMBL/GenBank/DDBJ databases">
        <authorList>
            <person name="Sun Q."/>
            <person name="Kim S."/>
        </authorList>
    </citation>
    <scope>NUCLEOTIDE SEQUENCE</scope>
    <source>
        <strain evidence="2">KCTC 12368</strain>
    </source>
</reference>
<feature type="transmembrane region" description="Helical" evidence="1">
    <location>
        <begin position="208"/>
        <end position="233"/>
    </location>
</feature>
<dbReference type="EMBL" id="BMWX01000004">
    <property type="protein sequence ID" value="GGZ32092.1"/>
    <property type="molecule type" value="Genomic_DNA"/>
</dbReference>
<protein>
    <recommendedName>
        <fullName evidence="4">Iron-regulated membrane protein</fullName>
    </recommendedName>
</protein>
<feature type="transmembrane region" description="Helical" evidence="1">
    <location>
        <begin position="496"/>
        <end position="514"/>
    </location>
</feature>
<keyword evidence="1" id="KW-0812">Transmembrane</keyword>